<sequence length="59" mass="6755">MSLARAARTVTFEGVFRFYESVGYPTRTLAPAFYNAQTHNDNENRHALRGLHTLSRQGR</sequence>
<name>A0A1N7RXV3_9BURK</name>
<accession>A0A1N7RXV3</accession>
<proteinExistence type="predicted"/>
<organism evidence="1 2">
    <name type="scientific">Paraburkholderia piptadeniae</name>
    <dbReference type="NCBI Taxonomy" id="1701573"/>
    <lineage>
        <taxon>Bacteria</taxon>
        <taxon>Pseudomonadati</taxon>
        <taxon>Pseudomonadota</taxon>
        <taxon>Betaproteobacteria</taxon>
        <taxon>Burkholderiales</taxon>
        <taxon>Burkholderiaceae</taxon>
        <taxon>Paraburkholderia</taxon>
    </lineage>
</organism>
<protein>
    <submittedName>
        <fullName evidence="1">Uncharacterized protein</fullName>
    </submittedName>
</protein>
<dbReference type="AlphaFoldDB" id="A0A1N7RXV3"/>
<evidence type="ECO:0000313" key="1">
    <source>
        <dbReference type="EMBL" id="SIT39967.1"/>
    </source>
</evidence>
<reference evidence="1" key="1">
    <citation type="submission" date="2016-12" db="EMBL/GenBank/DDBJ databases">
        <authorList>
            <person name="Moulin L."/>
        </authorList>
    </citation>
    <scope>NUCLEOTIDE SEQUENCE [LARGE SCALE GENOMIC DNA]</scope>
    <source>
        <strain evidence="1">STM 7183</strain>
    </source>
</reference>
<keyword evidence="2" id="KW-1185">Reference proteome</keyword>
<evidence type="ECO:0000313" key="2">
    <source>
        <dbReference type="Proteomes" id="UP000195569"/>
    </source>
</evidence>
<dbReference type="Proteomes" id="UP000195569">
    <property type="component" value="Unassembled WGS sequence"/>
</dbReference>
<gene>
    <name evidence="1" type="ORF">BN2476_230319</name>
</gene>
<comment type="caution">
    <text evidence="1">The sequence shown here is derived from an EMBL/GenBank/DDBJ whole genome shotgun (WGS) entry which is preliminary data.</text>
</comment>
<dbReference type="EMBL" id="CYGY02000023">
    <property type="protein sequence ID" value="SIT39967.1"/>
    <property type="molecule type" value="Genomic_DNA"/>
</dbReference>